<dbReference type="InterPro" id="IPR011009">
    <property type="entry name" value="Kinase-like_dom_sf"/>
</dbReference>
<feature type="binding site" evidence="1">
    <location>
        <position position="43"/>
    </location>
    <ligand>
        <name>ATP</name>
        <dbReference type="ChEBI" id="CHEBI:30616"/>
    </ligand>
</feature>
<evidence type="ECO:0000313" key="3">
    <source>
        <dbReference type="EMBL" id="ESU41185.1"/>
    </source>
</evidence>
<dbReference type="SUPFAM" id="SSF56112">
    <property type="entry name" value="Protein kinase-like (PK-like)"/>
    <property type="match status" value="1"/>
</dbReference>
<dbReference type="PROSITE" id="PS00107">
    <property type="entry name" value="PROTEIN_KINASE_ATP"/>
    <property type="match status" value="1"/>
</dbReference>
<dbReference type="VEuPathDB" id="GiardiaDB:DHA2_152868"/>
<dbReference type="Proteomes" id="UP000018040">
    <property type="component" value="Unassembled WGS sequence"/>
</dbReference>
<comment type="caution">
    <text evidence="3">The sequence shown here is derived from an EMBL/GenBank/DDBJ whole genome shotgun (WGS) entry which is preliminary data.</text>
</comment>
<dbReference type="VEuPathDB" id="GiardiaDB:QR46_4053"/>
<keyword evidence="1" id="KW-0067">ATP-binding</keyword>
<dbReference type="InterPro" id="IPR000719">
    <property type="entry name" value="Prot_kinase_dom"/>
</dbReference>
<dbReference type="Gene3D" id="1.10.510.10">
    <property type="entry name" value="Transferase(Phosphotransferase) domain 1"/>
    <property type="match status" value="1"/>
</dbReference>
<reference evidence="4" key="1">
    <citation type="submission" date="2012-02" db="EMBL/GenBank/DDBJ databases">
        <title>Genome sequencing of Giardia lamblia Genotypes A2 and B isolates (DH and GS) and comparative analysis with the genomes of Genotypes A1 and E (WB and Pig).</title>
        <authorList>
            <person name="Adam R."/>
            <person name="Dahlstrom E."/>
            <person name="Martens C."/>
            <person name="Bruno D."/>
            <person name="Barbian K."/>
            <person name="Porcella S.F."/>
            <person name="Nash T."/>
        </authorList>
    </citation>
    <scope>NUCLEOTIDE SEQUENCE</scope>
    <source>
        <strain evidence="4">GS</strain>
    </source>
</reference>
<accession>V6TW15</accession>
<keyword evidence="1" id="KW-0547">Nucleotide-binding</keyword>
<evidence type="ECO:0000313" key="4">
    <source>
        <dbReference type="Proteomes" id="UP000018040"/>
    </source>
</evidence>
<dbReference type="InterPro" id="IPR050235">
    <property type="entry name" value="CK1_Ser-Thr_kinase"/>
</dbReference>
<dbReference type="InterPro" id="IPR017441">
    <property type="entry name" value="Protein_kinase_ATP_BS"/>
</dbReference>
<dbReference type="PROSITE" id="PS50011">
    <property type="entry name" value="PROTEIN_KINASE_DOM"/>
    <property type="match status" value="1"/>
</dbReference>
<dbReference type="Pfam" id="PF00069">
    <property type="entry name" value="Pkinase"/>
    <property type="match status" value="1"/>
</dbReference>
<dbReference type="AlphaFoldDB" id="V6TW15"/>
<protein>
    <recommendedName>
        <fullName evidence="2">Protein kinase domain-containing protein</fullName>
    </recommendedName>
</protein>
<feature type="domain" description="Protein kinase" evidence="2">
    <location>
        <begin position="9"/>
        <end position="274"/>
    </location>
</feature>
<dbReference type="OrthoDB" id="10020333at2759"/>
<dbReference type="GO" id="GO:0004672">
    <property type="term" value="F:protein kinase activity"/>
    <property type="evidence" value="ECO:0007669"/>
    <property type="project" value="InterPro"/>
</dbReference>
<dbReference type="SMART" id="SM00220">
    <property type="entry name" value="S_TKc"/>
    <property type="match status" value="1"/>
</dbReference>
<evidence type="ECO:0000256" key="1">
    <source>
        <dbReference type="PROSITE-ProRule" id="PRU10141"/>
    </source>
</evidence>
<dbReference type="VEuPathDB" id="GiardiaDB:GL50803_0016587"/>
<evidence type="ECO:0000259" key="2">
    <source>
        <dbReference type="PROSITE" id="PS50011"/>
    </source>
</evidence>
<organism evidence="3 4">
    <name type="scientific">Giardia intestinalis</name>
    <name type="common">Giardia lamblia</name>
    <dbReference type="NCBI Taxonomy" id="5741"/>
    <lineage>
        <taxon>Eukaryota</taxon>
        <taxon>Metamonada</taxon>
        <taxon>Diplomonadida</taxon>
        <taxon>Hexamitidae</taxon>
        <taxon>Giardiinae</taxon>
        <taxon>Giardia</taxon>
    </lineage>
</organism>
<gene>
    <name evidence="3" type="ORF">GSB_154150</name>
</gene>
<sequence>MIGQVVGSYEILELLGHGSTGTVYKARNTCTEDEGSPSLVALKIKGKEQRDHGREENPFIKEFDILVAMHAANPPCFVRPLECGTTESVHFLATELMDETLDSWGARLRQTLASGFTDQMANAILLKLRGTIDALATAHALGYSVRDVSPRNFLVRGDLVKAIDLSSAIRVTCSAVHPDTHVTPRYSSRNVVIGGAVRYSDDYEALCYVWLDLLTDRLAWRKCKKPSIIRDIKTTCLETFTEYYSNLPPLLTSMLCAPRDYEENSDFKDYHRKLIELTDKLQPDDLARLIAGFRDSSNKFAIYDGVF</sequence>
<dbReference type="GO" id="GO:0005524">
    <property type="term" value="F:ATP binding"/>
    <property type="evidence" value="ECO:0007669"/>
    <property type="project" value="UniProtKB-UniRule"/>
</dbReference>
<reference evidence="3 4" key="2">
    <citation type="journal article" date="2013" name="Genome Biol. Evol.">
        <title>Genome sequencing of Giardia lamblia genotypes A2 and B isolates (DH and GS) and comparative analysis with the genomes of genotypes A1 and E (WB and Pig).</title>
        <authorList>
            <person name="Adam R.D."/>
            <person name="Dahlstrom E.W."/>
            <person name="Martens C.A."/>
            <person name="Bruno D.P."/>
            <person name="Barbian K.D."/>
            <person name="Ricklefs S.M."/>
            <person name="Hernandez M.M."/>
            <person name="Narla N.P."/>
            <person name="Patel R.B."/>
            <person name="Porcella S.F."/>
            <person name="Nash T.E."/>
        </authorList>
    </citation>
    <scope>NUCLEOTIDE SEQUENCE [LARGE SCALE GENOMIC DNA]</scope>
    <source>
        <strain evidence="3 4">GS</strain>
    </source>
</reference>
<dbReference type="EMBL" id="AHHH01000141">
    <property type="protein sequence ID" value="ESU41185.1"/>
    <property type="molecule type" value="Genomic_DNA"/>
</dbReference>
<name>V6TW15_GIAIN</name>
<dbReference type="PANTHER" id="PTHR11909">
    <property type="entry name" value="CASEIN KINASE-RELATED"/>
    <property type="match status" value="1"/>
</dbReference>
<proteinExistence type="predicted"/>